<dbReference type="WBParaSite" id="SMUV_0000837001-mRNA-1">
    <property type="protein sequence ID" value="SMUV_0000837001-mRNA-1"/>
    <property type="gene ID" value="SMUV_0000837001"/>
</dbReference>
<reference evidence="3" key="1">
    <citation type="submission" date="2017-02" db="UniProtKB">
        <authorList>
            <consortium name="WormBaseParasite"/>
        </authorList>
    </citation>
    <scope>IDENTIFICATION</scope>
</reference>
<keyword evidence="1" id="KW-0812">Transmembrane</keyword>
<dbReference type="Proteomes" id="UP000046393">
    <property type="component" value="Unplaced"/>
</dbReference>
<evidence type="ECO:0000256" key="1">
    <source>
        <dbReference type="SAM" id="Phobius"/>
    </source>
</evidence>
<organism evidence="2 3">
    <name type="scientific">Syphacia muris</name>
    <dbReference type="NCBI Taxonomy" id="451379"/>
    <lineage>
        <taxon>Eukaryota</taxon>
        <taxon>Metazoa</taxon>
        <taxon>Ecdysozoa</taxon>
        <taxon>Nematoda</taxon>
        <taxon>Chromadorea</taxon>
        <taxon>Rhabditida</taxon>
        <taxon>Spirurina</taxon>
        <taxon>Oxyuridomorpha</taxon>
        <taxon>Oxyuroidea</taxon>
        <taxon>Oxyuridae</taxon>
        <taxon>Syphacia</taxon>
    </lineage>
</organism>
<evidence type="ECO:0000313" key="2">
    <source>
        <dbReference type="Proteomes" id="UP000046393"/>
    </source>
</evidence>
<feature type="transmembrane region" description="Helical" evidence="1">
    <location>
        <begin position="27"/>
        <end position="45"/>
    </location>
</feature>
<sequence>MTDTAICHRSPFLKNVTSEASTVDTSSLWLILILCILFCFAIRHLNDFYSGDSITLVQEGTWGGRFRHRQEYRYLRQVEEDFAHMIKELQKTDKNIWDQNDGVASVTKFKSTKYQTGTNEGLQEEPVDTDTD</sequence>
<accession>A0A0N5AU47</accession>
<dbReference type="AlphaFoldDB" id="A0A0N5AU47"/>
<protein>
    <submittedName>
        <fullName evidence="3">Inhibitor_I29 domain-containing protein</fullName>
    </submittedName>
</protein>
<keyword evidence="1" id="KW-1133">Transmembrane helix</keyword>
<name>A0A0N5AU47_9BILA</name>
<keyword evidence="1" id="KW-0472">Membrane</keyword>
<evidence type="ECO:0000313" key="3">
    <source>
        <dbReference type="WBParaSite" id="SMUV_0000837001-mRNA-1"/>
    </source>
</evidence>
<proteinExistence type="predicted"/>
<keyword evidence="2" id="KW-1185">Reference proteome</keyword>